<organism evidence="2 3">
    <name type="scientific">Acanthoscelides obtectus</name>
    <name type="common">Bean weevil</name>
    <name type="synonym">Bruchus obtectus</name>
    <dbReference type="NCBI Taxonomy" id="200917"/>
    <lineage>
        <taxon>Eukaryota</taxon>
        <taxon>Metazoa</taxon>
        <taxon>Ecdysozoa</taxon>
        <taxon>Arthropoda</taxon>
        <taxon>Hexapoda</taxon>
        <taxon>Insecta</taxon>
        <taxon>Pterygota</taxon>
        <taxon>Neoptera</taxon>
        <taxon>Endopterygota</taxon>
        <taxon>Coleoptera</taxon>
        <taxon>Polyphaga</taxon>
        <taxon>Cucujiformia</taxon>
        <taxon>Chrysomeloidea</taxon>
        <taxon>Chrysomelidae</taxon>
        <taxon>Bruchinae</taxon>
        <taxon>Bruchini</taxon>
        <taxon>Acanthoscelides</taxon>
    </lineage>
</organism>
<reference evidence="2" key="1">
    <citation type="submission" date="2022-03" db="EMBL/GenBank/DDBJ databases">
        <authorList>
            <person name="Sayadi A."/>
        </authorList>
    </citation>
    <scope>NUCLEOTIDE SEQUENCE</scope>
</reference>
<dbReference type="EMBL" id="CAKOFQ010008650">
    <property type="protein sequence ID" value="CAH2015273.1"/>
    <property type="molecule type" value="Genomic_DNA"/>
</dbReference>
<evidence type="ECO:0000256" key="1">
    <source>
        <dbReference type="SAM" id="MobiDB-lite"/>
    </source>
</evidence>
<feature type="region of interest" description="Disordered" evidence="1">
    <location>
        <begin position="1"/>
        <end position="61"/>
    </location>
</feature>
<proteinExistence type="predicted"/>
<feature type="compositionally biased region" description="Polar residues" evidence="1">
    <location>
        <begin position="35"/>
        <end position="44"/>
    </location>
</feature>
<dbReference type="AlphaFoldDB" id="A0A9P0MM63"/>
<gene>
    <name evidence="2" type="ORF">ACAOBT_LOCUS34647</name>
</gene>
<sequence>MPTDNDPPDGGSTDMDISSIGGGSNNGVDSRQGLILNTSISTDTTPDKALMSPPVAQSLDINPSQDKISHLLLGGIENAMKKLINEKNALAQYKQISSEANFIACKRAIAHTKRLLKRKAKNALEKILLQLK</sequence>
<accession>A0A9P0MM63</accession>
<evidence type="ECO:0000313" key="2">
    <source>
        <dbReference type="EMBL" id="CAH2015273.1"/>
    </source>
</evidence>
<feature type="compositionally biased region" description="Low complexity" evidence="1">
    <location>
        <begin position="9"/>
        <end position="19"/>
    </location>
</feature>
<comment type="caution">
    <text evidence="2">The sequence shown here is derived from an EMBL/GenBank/DDBJ whole genome shotgun (WGS) entry which is preliminary data.</text>
</comment>
<keyword evidence="3" id="KW-1185">Reference proteome</keyword>
<protein>
    <submittedName>
        <fullName evidence="2">Uncharacterized protein</fullName>
    </submittedName>
</protein>
<dbReference type="Proteomes" id="UP001152888">
    <property type="component" value="Unassembled WGS sequence"/>
</dbReference>
<name>A0A9P0MM63_ACAOB</name>
<evidence type="ECO:0000313" key="3">
    <source>
        <dbReference type="Proteomes" id="UP001152888"/>
    </source>
</evidence>